<feature type="signal peptide" evidence="2">
    <location>
        <begin position="1"/>
        <end position="19"/>
    </location>
</feature>
<evidence type="ECO:0000259" key="3">
    <source>
        <dbReference type="Pfam" id="PF25967"/>
    </source>
</evidence>
<accession>A0A177N1I9</accession>
<dbReference type="Proteomes" id="UP000077628">
    <property type="component" value="Unassembled WGS sequence"/>
</dbReference>
<feature type="chain" id="PRO_5008068682" description="Multidrug resistance protein MdtA-like C-terminal permuted SH3 domain-containing protein" evidence="2">
    <location>
        <begin position="20"/>
        <end position="338"/>
    </location>
</feature>
<dbReference type="PANTHER" id="PTHR30097">
    <property type="entry name" value="CATION EFFLUX SYSTEM PROTEIN CUSB"/>
    <property type="match status" value="1"/>
</dbReference>
<dbReference type="EMBL" id="LUUK01000226">
    <property type="protein sequence ID" value="OAI11828.1"/>
    <property type="molecule type" value="Genomic_DNA"/>
</dbReference>
<dbReference type="STRING" id="702114.A1355_15120"/>
<keyword evidence="2" id="KW-0732">Signal</keyword>
<feature type="domain" description="Multidrug resistance protein MdtA-like C-terminal permuted SH3" evidence="3">
    <location>
        <begin position="264"/>
        <end position="322"/>
    </location>
</feature>
<evidence type="ECO:0000256" key="2">
    <source>
        <dbReference type="SAM" id="SignalP"/>
    </source>
</evidence>
<keyword evidence="5" id="KW-1185">Reference proteome</keyword>
<dbReference type="InterPro" id="IPR058627">
    <property type="entry name" value="MdtA-like_C"/>
</dbReference>
<gene>
    <name evidence="4" type="ORF">A1355_15120</name>
</gene>
<dbReference type="AlphaFoldDB" id="A0A177N1I9"/>
<sequence>MRNLRIPACLLAASVAASAAAATDPDDAEPGQVPAAGAATEALTLTRSGQRLAGIVTRRLESSRRRSEFSAYGSVLNPEPLLAIRQQYLAAQVQQDSARAKFDESAHNLARTRDLHRQDIVSTRRLQEQQALWQADKSGLASSGYQQQAITAASRLTWGATLTDWFTRPNHPQAEQLLTGQAQLLQITLPANAPVDLAVGKARIQADAQPQTELTAEAIAPAPQVDPVSQGRRYFMLCRACRLPYGAPLTAWLPGAETGQTGVRIPASALVWHLGQATVFVKSADDRFSARPLLDYAADGLDYFVTAGLQAGEEVVTTGAQTLLSQQLKGTASGEGDD</sequence>
<evidence type="ECO:0000313" key="4">
    <source>
        <dbReference type="EMBL" id="OAI11828.1"/>
    </source>
</evidence>
<evidence type="ECO:0000256" key="1">
    <source>
        <dbReference type="ARBA" id="ARBA00022448"/>
    </source>
</evidence>
<proteinExistence type="predicted"/>
<name>A0A177N1I9_9GAMM</name>
<keyword evidence="1" id="KW-0813">Transport</keyword>
<dbReference type="InterPro" id="IPR051909">
    <property type="entry name" value="MFP_Cation_Efflux"/>
</dbReference>
<dbReference type="PANTHER" id="PTHR30097:SF4">
    <property type="entry name" value="SLR6042 PROTEIN"/>
    <property type="match status" value="1"/>
</dbReference>
<dbReference type="Gene3D" id="2.40.420.20">
    <property type="match status" value="1"/>
</dbReference>
<reference evidence="5" key="1">
    <citation type="submission" date="2016-03" db="EMBL/GenBank/DDBJ databases">
        <authorList>
            <person name="Heylen K."/>
            <person name="De Vos P."/>
            <person name="Vekeman B."/>
        </authorList>
    </citation>
    <scope>NUCLEOTIDE SEQUENCE [LARGE SCALE GENOMIC DNA]</scope>
    <source>
        <strain evidence="5">R-45383</strain>
    </source>
</reference>
<dbReference type="GO" id="GO:0060003">
    <property type="term" value="P:copper ion export"/>
    <property type="evidence" value="ECO:0007669"/>
    <property type="project" value="TreeGrafter"/>
</dbReference>
<comment type="caution">
    <text evidence="4">The sequence shown here is derived from an EMBL/GenBank/DDBJ whole genome shotgun (WGS) entry which is preliminary data.</text>
</comment>
<evidence type="ECO:0000313" key="5">
    <source>
        <dbReference type="Proteomes" id="UP000077628"/>
    </source>
</evidence>
<dbReference type="GO" id="GO:0015679">
    <property type="term" value="P:plasma membrane copper ion transport"/>
    <property type="evidence" value="ECO:0007669"/>
    <property type="project" value="TreeGrafter"/>
</dbReference>
<protein>
    <recommendedName>
        <fullName evidence="3">Multidrug resistance protein MdtA-like C-terminal permuted SH3 domain-containing protein</fullName>
    </recommendedName>
</protein>
<dbReference type="OrthoDB" id="7059230at2"/>
<dbReference type="Pfam" id="PF25967">
    <property type="entry name" value="RND-MFP_C"/>
    <property type="match status" value="1"/>
</dbReference>
<dbReference type="GO" id="GO:0030313">
    <property type="term" value="C:cell envelope"/>
    <property type="evidence" value="ECO:0007669"/>
    <property type="project" value="TreeGrafter"/>
</dbReference>
<dbReference type="RefSeq" id="WP_064031583.1">
    <property type="nucleotide sequence ID" value="NZ_LUUK01000226.1"/>
</dbReference>
<organism evidence="4 5">
    <name type="scientific">Methylomonas koyamae</name>
    <dbReference type="NCBI Taxonomy" id="702114"/>
    <lineage>
        <taxon>Bacteria</taxon>
        <taxon>Pseudomonadati</taxon>
        <taxon>Pseudomonadota</taxon>
        <taxon>Gammaproteobacteria</taxon>
        <taxon>Methylococcales</taxon>
        <taxon>Methylococcaceae</taxon>
        <taxon>Methylomonas</taxon>
    </lineage>
</organism>